<feature type="chain" id="PRO_5032886762" description="Glycoside-hydrolase family GH114 TIM-barrel domain-containing protein" evidence="1">
    <location>
        <begin position="23"/>
        <end position="254"/>
    </location>
</feature>
<gene>
    <name evidence="3" type="ORF">HNR19_003256</name>
</gene>
<comment type="caution">
    <text evidence="3">The sequence shown here is derived from an EMBL/GenBank/DDBJ whole genome shotgun (WGS) entry which is preliminary data.</text>
</comment>
<organism evidence="3 4">
    <name type="scientific">Nocardioides thalensis</name>
    <dbReference type="NCBI Taxonomy" id="1914755"/>
    <lineage>
        <taxon>Bacteria</taxon>
        <taxon>Bacillati</taxon>
        <taxon>Actinomycetota</taxon>
        <taxon>Actinomycetes</taxon>
        <taxon>Propionibacteriales</taxon>
        <taxon>Nocardioidaceae</taxon>
        <taxon>Nocardioides</taxon>
    </lineage>
</organism>
<dbReference type="RefSeq" id="WP_179668913.1">
    <property type="nucleotide sequence ID" value="NZ_JACCFP010000001.1"/>
</dbReference>
<dbReference type="PANTHER" id="PTHR35273:SF2">
    <property type="entry name" value="ALPHA-GALACTOSIDASE"/>
    <property type="match status" value="1"/>
</dbReference>
<protein>
    <recommendedName>
        <fullName evidence="2">Glycoside-hydrolase family GH114 TIM-barrel domain-containing protein</fullName>
    </recommendedName>
</protein>
<dbReference type="InterPro" id="IPR013785">
    <property type="entry name" value="Aldolase_TIM"/>
</dbReference>
<evidence type="ECO:0000256" key="1">
    <source>
        <dbReference type="SAM" id="SignalP"/>
    </source>
</evidence>
<sequence length="254" mass="29048">MRGRLLVAAAALIMVPTVPAAAAPDPLPVDTDMDYQLGGPWDGVPDEVGIVVRDRRAKPLAGRHNVCYVNGFQTQPDEKRFWRKHWRLVLKKDGRPVTDEAWGEWLLDLRTPSKRRALARVVGRWTERCAADGFDSVEYDNLDSFTRSRQLLERRHATAFARLLVRRAHRAGLLAAQKNLAGFDGTTIGFDFAIAEECGQWRECGRYAASYGDQVLAVEYRNRAFRRTCKRYGDQWPVVRRDRNLTPKGVHRWC</sequence>
<dbReference type="PANTHER" id="PTHR35273">
    <property type="entry name" value="ALPHA-1,4 POLYGALACTOSAMINIDASE, PUTATIVE (AFU_ORTHOLOGUE AFUA_3G07890)-RELATED"/>
    <property type="match status" value="1"/>
</dbReference>
<keyword evidence="4" id="KW-1185">Reference proteome</keyword>
<evidence type="ECO:0000259" key="2">
    <source>
        <dbReference type="Pfam" id="PF03537"/>
    </source>
</evidence>
<feature type="signal peptide" evidence="1">
    <location>
        <begin position="1"/>
        <end position="22"/>
    </location>
</feature>
<reference evidence="3 4" key="1">
    <citation type="submission" date="2020-07" db="EMBL/GenBank/DDBJ databases">
        <title>Sequencing the genomes of 1000 actinobacteria strains.</title>
        <authorList>
            <person name="Klenk H.-P."/>
        </authorList>
    </citation>
    <scope>NUCLEOTIDE SEQUENCE [LARGE SCALE GENOMIC DNA]</scope>
    <source>
        <strain evidence="3 4">DSM 103833</strain>
    </source>
</reference>
<dbReference type="InterPro" id="IPR004352">
    <property type="entry name" value="GH114_TIM-barrel"/>
</dbReference>
<dbReference type="SUPFAM" id="SSF51445">
    <property type="entry name" value="(Trans)glycosidases"/>
    <property type="match status" value="1"/>
</dbReference>
<keyword evidence="1" id="KW-0732">Signal</keyword>
<name>A0A853C7W0_9ACTN</name>
<dbReference type="Gene3D" id="3.20.20.70">
    <property type="entry name" value="Aldolase class I"/>
    <property type="match status" value="1"/>
</dbReference>
<proteinExistence type="predicted"/>
<dbReference type="Pfam" id="PF03537">
    <property type="entry name" value="Glyco_hydro_114"/>
    <property type="match status" value="1"/>
</dbReference>
<dbReference type="Proteomes" id="UP000530424">
    <property type="component" value="Unassembled WGS sequence"/>
</dbReference>
<dbReference type="InterPro" id="IPR017853">
    <property type="entry name" value="GH"/>
</dbReference>
<dbReference type="AlphaFoldDB" id="A0A853C7W0"/>
<evidence type="ECO:0000313" key="4">
    <source>
        <dbReference type="Proteomes" id="UP000530424"/>
    </source>
</evidence>
<dbReference type="EMBL" id="JACCFP010000001">
    <property type="protein sequence ID" value="NYJ02558.1"/>
    <property type="molecule type" value="Genomic_DNA"/>
</dbReference>
<feature type="domain" description="Glycoside-hydrolase family GH114 TIM-barrel" evidence="2">
    <location>
        <begin position="34"/>
        <end position="246"/>
    </location>
</feature>
<accession>A0A853C7W0</accession>
<evidence type="ECO:0000313" key="3">
    <source>
        <dbReference type="EMBL" id="NYJ02558.1"/>
    </source>
</evidence>